<dbReference type="GO" id="GO:0047304">
    <property type="term" value="F:2-aminoethylphosphonate-pyruvate transaminase activity"/>
    <property type="evidence" value="ECO:0007669"/>
    <property type="project" value="UniProtKB-UniRule"/>
</dbReference>
<name>A0A318P831_SERPL</name>
<dbReference type="InterPro" id="IPR000192">
    <property type="entry name" value="Aminotrans_V_dom"/>
</dbReference>
<comment type="subunit">
    <text evidence="7">Homodimer.</text>
</comment>
<dbReference type="EC" id="2.6.1.37" evidence="7"/>
<dbReference type="InterPro" id="IPR015422">
    <property type="entry name" value="PyrdxlP-dep_Trfase_small"/>
</dbReference>
<dbReference type="InterPro" id="IPR015424">
    <property type="entry name" value="PyrdxlP-dep_Trfase"/>
</dbReference>
<dbReference type="InterPro" id="IPR012703">
    <property type="entry name" value="NH2EtPonate_pyrv_transaminase"/>
</dbReference>
<evidence type="ECO:0000256" key="7">
    <source>
        <dbReference type="HAMAP-Rule" id="MF_01376"/>
    </source>
</evidence>
<evidence type="ECO:0000256" key="8">
    <source>
        <dbReference type="PIRSR" id="PIRSR000524-1"/>
    </source>
</evidence>
<evidence type="ECO:0000256" key="2">
    <source>
        <dbReference type="ARBA" id="ARBA00022576"/>
    </source>
</evidence>
<comment type="catalytic activity">
    <reaction evidence="6 7">
        <text>(2-aminoethyl)phosphonate + pyruvate = phosphonoacetaldehyde + L-alanine</text>
        <dbReference type="Rhea" id="RHEA:17021"/>
        <dbReference type="ChEBI" id="CHEBI:15361"/>
        <dbReference type="ChEBI" id="CHEBI:57418"/>
        <dbReference type="ChEBI" id="CHEBI:57972"/>
        <dbReference type="ChEBI" id="CHEBI:58383"/>
        <dbReference type="EC" id="2.6.1.37"/>
    </reaction>
</comment>
<evidence type="ECO:0000256" key="9">
    <source>
        <dbReference type="PIRSR" id="PIRSR000524-50"/>
    </source>
</evidence>
<feature type="domain" description="Aminotransferase class V" evidence="10">
    <location>
        <begin position="24"/>
        <end position="292"/>
    </location>
</feature>
<keyword evidence="5 7" id="KW-0670">Pyruvate</keyword>
<dbReference type="Gene3D" id="3.40.640.10">
    <property type="entry name" value="Type I PLP-dependent aspartate aminotransferase-like (Major domain)"/>
    <property type="match status" value="1"/>
</dbReference>
<dbReference type="SUPFAM" id="SSF53383">
    <property type="entry name" value="PLP-dependent transferases"/>
    <property type="match status" value="1"/>
</dbReference>
<dbReference type="GO" id="GO:0019700">
    <property type="term" value="P:organic phosphonate catabolic process"/>
    <property type="evidence" value="ECO:0007669"/>
    <property type="project" value="InterPro"/>
</dbReference>
<evidence type="ECO:0000256" key="3">
    <source>
        <dbReference type="ARBA" id="ARBA00022679"/>
    </source>
</evidence>
<reference evidence="11 12" key="1">
    <citation type="submission" date="2017-11" db="EMBL/GenBank/DDBJ databases">
        <title>Genome sequence of the oocydin A producing rhizobacterium Serratia plymuthica 4Rx5.</title>
        <authorList>
            <person name="Matilla M.A."/>
            <person name="Udaondo Z."/>
            <person name="Salmond G.P.C."/>
        </authorList>
    </citation>
    <scope>NUCLEOTIDE SEQUENCE [LARGE SCALE GENOMIC DNA]</scope>
    <source>
        <strain evidence="11 12">4Rx5</strain>
    </source>
</reference>
<dbReference type="AlphaFoldDB" id="A0A318P831"/>
<dbReference type="PANTHER" id="PTHR42778:SF1">
    <property type="entry name" value="2-AMINOETHYLPHOSPHONATE--PYRUVATE TRANSAMINASE"/>
    <property type="match status" value="1"/>
</dbReference>
<keyword evidence="4 7" id="KW-0663">Pyridoxal phosphate</keyword>
<dbReference type="RefSeq" id="WP_004946688.1">
    <property type="nucleotide sequence ID" value="NZ_PESE01000001.1"/>
</dbReference>
<evidence type="ECO:0000256" key="1">
    <source>
        <dbReference type="ARBA" id="ARBA00001933"/>
    </source>
</evidence>
<dbReference type="PANTHER" id="PTHR42778">
    <property type="entry name" value="2-AMINOETHYLPHOSPHONATE--PYRUVATE TRANSAMINASE"/>
    <property type="match status" value="1"/>
</dbReference>
<feature type="binding site" evidence="8">
    <location>
        <position position="337"/>
    </location>
    <ligand>
        <name>substrate</name>
    </ligand>
</feature>
<comment type="caution">
    <text evidence="11">The sequence shown here is derived from an EMBL/GenBank/DDBJ whole genome shotgun (WGS) entry which is preliminary data.</text>
</comment>
<dbReference type="InterPro" id="IPR024169">
    <property type="entry name" value="SP_NH2Trfase/AEP_transaminase"/>
</dbReference>
<sequence>MQSQEFRLFTPGPLNTSAQVRQAAGRDLGSRSPVAIHLSARLREDIVDIAGCDASWSAVPLSGSGTFAVEAMLCSLPAADDHLLIIENGVYSARMVDICRIHAIPHSVLTLPPHQGFDLAQVELALKQTPLVTHIAAVHFETALGVINDIDGLTQLANRYGCQLLIDAISTFGVLPLDYSAPSLSAVALSANKCLHGLPGIAFVLVRKAVLATHVAPRTLSLDLRAQANALDGNGQWRFTPPLQIMLALKQAIDEYRQQGGRRARHRAYSQRMAHLLDGMARLGFTPIIQPQFCAPLIVTLAPNSGIQCEIDKLNDFLFQRGLVIYPTKHWAVNSFRIGVMGELDIQDIDDLLTAFAEFTAQAAPGTLQPNPLSLRPAL</sequence>
<dbReference type="PIRSF" id="PIRSF000524">
    <property type="entry name" value="SPT"/>
    <property type="match status" value="1"/>
</dbReference>
<protein>
    <recommendedName>
        <fullName evidence="7">2-aminoethylphosphonate--pyruvate transaminase</fullName>
        <ecNumber evidence="7">2.6.1.37</ecNumber>
    </recommendedName>
    <alternativeName>
        <fullName evidence="7">2-aminoethylphosphonate aminotransferase</fullName>
    </alternativeName>
    <alternativeName>
        <fullName evidence="7">AEP transaminase</fullName>
        <shortName evidence="7">AEPT</shortName>
    </alternativeName>
</protein>
<keyword evidence="2 7" id="KW-0032">Aminotransferase</keyword>
<dbReference type="HAMAP" id="MF_01376">
    <property type="entry name" value="PhnW_aminotrans_5"/>
    <property type="match status" value="1"/>
</dbReference>
<feature type="modified residue" description="N6-(pyridoxal phosphate)lysine" evidence="7 9">
    <location>
        <position position="193"/>
    </location>
</feature>
<keyword evidence="3 7" id="KW-0808">Transferase</keyword>
<comment type="similarity">
    <text evidence="7">Belongs to the class-V pyridoxal-phosphate-dependent aminotransferase family. PhnW subfamily.</text>
</comment>
<dbReference type="OrthoDB" id="9766472at2"/>
<proteinExistence type="inferred from homology"/>
<dbReference type="EMBL" id="PESE01000001">
    <property type="protein sequence ID" value="PYD40772.1"/>
    <property type="molecule type" value="Genomic_DNA"/>
</dbReference>
<comment type="function">
    <text evidence="7">Involved in phosphonate degradation.</text>
</comment>
<evidence type="ECO:0000256" key="5">
    <source>
        <dbReference type="ARBA" id="ARBA00023317"/>
    </source>
</evidence>
<dbReference type="NCBIfam" id="NF010006">
    <property type="entry name" value="PRK13479.1"/>
    <property type="match status" value="1"/>
</dbReference>
<evidence type="ECO:0000313" key="11">
    <source>
        <dbReference type="EMBL" id="PYD40772.1"/>
    </source>
</evidence>
<dbReference type="Pfam" id="PF00266">
    <property type="entry name" value="Aminotran_5"/>
    <property type="match status" value="1"/>
</dbReference>
<evidence type="ECO:0000256" key="6">
    <source>
        <dbReference type="ARBA" id="ARBA00049460"/>
    </source>
</evidence>
<evidence type="ECO:0000313" key="12">
    <source>
        <dbReference type="Proteomes" id="UP000248196"/>
    </source>
</evidence>
<evidence type="ECO:0000256" key="4">
    <source>
        <dbReference type="ARBA" id="ARBA00022898"/>
    </source>
</evidence>
<gene>
    <name evidence="7" type="primary">phnW</name>
    <name evidence="11" type="ORF">CT690_05710</name>
</gene>
<comment type="cofactor">
    <cofactor evidence="1 7 9">
        <name>pyridoxal 5'-phosphate</name>
        <dbReference type="ChEBI" id="CHEBI:597326"/>
    </cofactor>
</comment>
<organism evidence="11 12">
    <name type="scientific">Serratia plymuthica</name>
    <dbReference type="NCBI Taxonomy" id="82996"/>
    <lineage>
        <taxon>Bacteria</taxon>
        <taxon>Pseudomonadati</taxon>
        <taxon>Pseudomonadota</taxon>
        <taxon>Gammaproteobacteria</taxon>
        <taxon>Enterobacterales</taxon>
        <taxon>Yersiniaceae</taxon>
        <taxon>Serratia</taxon>
    </lineage>
</organism>
<dbReference type="Proteomes" id="UP000248196">
    <property type="component" value="Unassembled WGS sequence"/>
</dbReference>
<dbReference type="InterPro" id="IPR015421">
    <property type="entry name" value="PyrdxlP-dep_Trfase_major"/>
</dbReference>
<evidence type="ECO:0000259" key="10">
    <source>
        <dbReference type="Pfam" id="PF00266"/>
    </source>
</evidence>
<accession>A0A318P831</accession>
<dbReference type="Gene3D" id="3.90.1150.10">
    <property type="entry name" value="Aspartate Aminotransferase, domain 1"/>
    <property type="match status" value="1"/>
</dbReference>